<dbReference type="STRING" id="34060.B0181_08940"/>
<keyword evidence="1" id="KW-0472">Membrane</keyword>
<evidence type="ECO:0000313" key="2">
    <source>
        <dbReference type="EMBL" id="OOR88069.1"/>
    </source>
</evidence>
<keyword evidence="4" id="KW-1185">Reference proteome</keyword>
<dbReference type="Proteomes" id="UP000190435">
    <property type="component" value="Unassembled WGS sequence"/>
</dbReference>
<dbReference type="RefSeq" id="WP_078277161.1">
    <property type="nucleotide sequence ID" value="NZ_CAACXO010000057.1"/>
</dbReference>
<gene>
    <name evidence="2" type="ORF">B0181_08940</name>
    <name evidence="3" type="ORF">NCTC10293_00312</name>
</gene>
<protein>
    <submittedName>
        <fullName evidence="2">Uncharacterized protein</fullName>
    </submittedName>
</protein>
<dbReference type="Proteomes" id="UP000255279">
    <property type="component" value="Unassembled WGS sequence"/>
</dbReference>
<keyword evidence="1" id="KW-0812">Transmembrane</keyword>
<evidence type="ECO:0000313" key="3">
    <source>
        <dbReference type="EMBL" id="STZ09991.1"/>
    </source>
</evidence>
<evidence type="ECO:0000313" key="5">
    <source>
        <dbReference type="Proteomes" id="UP000255279"/>
    </source>
</evidence>
<name>A0A1S9ZXD5_9GAMM</name>
<organism evidence="2 4">
    <name type="scientific">Moraxella caviae</name>
    <dbReference type="NCBI Taxonomy" id="34060"/>
    <lineage>
        <taxon>Bacteria</taxon>
        <taxon>Pseudomonadati</taxon>
        <taxon>Pseudomonadota</taxon>
        <taxon>Gammaproteobacteria</taxon>
        <taxon>Moraxellales</taxon>
        <taxon>Moraxellaceae</taxon>
        <taxon>Moraxella</taxon>
    </lineage>
</organism>
<reference evidence="2 4" key="1">
    <citation type="submission" date="2017-02" db="EMBL/GenBank/DDBJ databases">
        <title>Draft genome sequence of Moraxella caviae CCUG 355 type strain.</title>
        <authorList>
            <person name="Engstrom-Jakobsson H."/>
            <person name="Salva-Serra F."/>
            <person name="Thorell K."/>
            <person name="Gonzales-Siles L."/>
            <person name="Karlsson R."/>
            <person name="Boulund F."/>
            <person name="Engstrand L."/>
            <person name="Moore E."/>
        </authorList>
    </citation>
    <scope>NUCLEOTIDE SEQUENCE [LARGE SCALE GENOMIC DNA]</scope>
    <source>
        <strain evidence="2 4">CCUG 355</strain>
    </source>
</reference>
<accession>A0A1S9ZXD5</accession>
<evidence type="ECO:0000313" key="4">
    <source>
        <dbReference type="Proteomes" id="UP000190435"/>
    </source>
</evidence>
<evidence type="ECO:0000256" key="1">
    <source>
        <dbReference type="SAM" id="Phobius"/>
    </source>
</evidence>
<keyword evidence="1" id="KW-1133">Transmembrane helix</keyword>
<dbReference type="AlphaFoldDB" id="A0A1S9ZXD5"/>
<feature type="transmembrane region" description="Helical" evidence="1">
    <location>
        <begin position="20"/>
        <end position="40"/>
    </location>
</feature>
<reference evidence="3 5" key="2">
    <citation type="submission" date="2018-06" db="EMBL/GenBank/DDBJ databases">
        <authorList>
            <consortium name="Pathogen Informatics"/>
            <person name="Doyle S."/>
        </authorList>
    </citation>
    <scope>NUCLEOTIDE SEQUENCE [LARGE SCALE GENOMIC DNA]</scope>
    <source>
        <strain evidence="3 5">NCTC10293</strain>
    </source>
</reference>
<dbReference type="EMBL" id="UGQE01000001">
    <property type="protein sequence ID" value="STZ09991.1"/>
    <property type="molecule type" value="Genomic_DNA"/>
</dbReference>
<dbReference type="EMBL" id="MUXU01000056">
    <property type="protein sequence ID" value="OOR88069.1"/>
    <property type="molecule type" value="Genomic_DNA"/>
</dbReference>
<proteinExistence type="predicted"/>
<sequence length="275" mass="29223">MKFQRFNQSYAKSTRQERGFVLAAVLVAVLVMIVLAALAIRQSLHDVRVAQAGTAANELFVQADLPFYALDHGGAQIALSERGVFGRLVRALAQKQAEKQIFTNASDAENGANLRKNDKSLQAFTTFCYEPALAGQNFYADGALQTHATCQPAADLAAHKAVVIQLWVAASAEEAAQDFSAVATGVSADVQDLARLADLLADGTDGGALPALGVQFNVYSLAALVADKSAWQGAQACFAAVGFDEPSLDLSGVLTDCLAKYDIAHQLLVQAYEYH</sequence>